<accession>A0ABU3GDL7</accession>
<feature type="domain" description="TarS/TarP linker" evidence="3">
    <location>
        <begin position="223"/>
        <end position="322"/>
    </location>
</feature>
<evidence type="ECO:0000256" key="1">
    <source>
        <dbReference type="SAM" id="MobiDB-lite"/>
    </source>
</evidence>
<dbReference type="InterPro" id="IPR001173">
    <property type="entry name" value="Glyco_trans_2-like"/>
</dbReference>
<protein>
    <submittedName>
        <fullName evidence="4">Glycosyltransferase family A protein</fullName>
        <ecNumber evidence="4">2.4.-.-</ecNumber>
    </submittedName>
</protein>
<dbReference type="Proteomes" id="UP001251849">
    <property type="component" value="Unassembled WGS sequence"/>
</dbReference>
<comment type="caution">
    <text evidence="4">The sequence shown here is derived from an EMBL/GenBank/DDBJ whole genome shotgun (WGS) entry which is preliminary data.</text>
</comment>
<dbReference type="SUPFAM" id="SSF53448">
    <property type="entry name" value="Nucleotide-diphospho-sugar transferases"/>
    <property type="match status" value="1"/>
</dbReference>
<evidence type="ECO:0000313" key="5">
    <source>
        <dbReference type="Proteomes" id="UP001251849"/>
    </source>
</evidence>
<keyword evidence="4" id="KW-0328">Glycosyltransferase</keyword>
<dbReference type="Pfam" id="PF22181">
    <property type="entry name" value="TarS_linker"/>
    <property type="match status" value="1"/>
</dbReference>
<dbReference type="Pfam" id="PF00535">
    <property type="entry name" value="Glycos_transf_2"/>
    <property type="match status" value="1"/>
</dbReference>
<sequence length="664" mass="73181">MIKVSVVVPTYKTPPEGLARLIGSLDRQTLPASEFEVIFVDDGSPDDTLERLKELAATRPHVRVEPIENSGWPSKPRNVGIDLAQGEYVAFMDHDDELYPDALRAAYEFGAANGADVVSGKESRTTEPAWGLGNYDEDRGQARGREDIHPLLPMNPHKMYRKAFLDAHGIRFIEQRRVLWEDIFFNLLVARHAEVVSSLASVPYYHWVTTEGSGSTTFVKSTDEYWDWLRKVCEATRTDLAGPENDLQRQQVELHQYGGRVLGVYDKKYATRSEANRRRIFERSRALQAEFDYARLEPLLPAFRRVRAELLRTGRRDLLTEICVSDAAIPGWGRARSMRWQDGKLAVDIDVEWGDSDGRRLRLTRRGDRIHKALNPAVRAVVSESATDVTEALSHVELGLFIHGRRSRVAWTLPAEGSSQLHEDEWGGVDVTGRVSALIDVSSAAGGRELDPGTHWDIFVRTRLDGTGSARHLRSDVPASVTAFDGGAHLVYPNDGGHATVIPQGQTEAIRRLSPLTVKAAGMDLVVELSGDHDGRGRAFGRIGVAPHPVDDGWPGAADASTDPLPDPFVEREAVLEVSDGVARVRLSGIEGDSVALRIGDRVKGGPLYWILRRTEDGVTLEEGPRPAPPAPPAAKPASPTPAPAAPPTLRRKVGKVLRKLGLR</sequence>
<dbReference type="EC" id="2.4.-.-" evidence="4"/>
<feature type="compositionally biased region" description="Pro residues" evidence="1">
    <location>
        <begin position="626"/>
        <end position="647"/>
    </location>
</feature>
<dbReference type="EMBL" id="JAUZVV010000002">
    <property type="protein sequence ID" value="MDT3317893.1"/>
    <property type="molecule type" value="Genomic_DNA"/>
</dbReference>
<reference evidence="4 5" key="1">
    <citation type="submission" date="2023-08" db="EMBL/GenBank/DDBJ databases">
        <title>Microbacterium aquilitoris sp. nov. and Microbacterium gwkjibeachense sp. nov., isolated from beach.</title>
        <authorList>
            <person name="Lee S.D."/>
            <person name="Yang H."/>
            <person name="Kim I."/>
        </authorList>
    </citation>
    <scope>NUCLEOTIDE SEQUENCE [LARGE SCALE GENOMIC DNA]</scope>
    <source>
        <strain evidence="4 5">KSW4-11</strain>
    </source>
</reference>
<dbReference type="PANTHER" id="PTHR22916:SF3">
    <property type="entry name" value="UDP-GLCNAC:BETAGAL BETA-1,3-N-ACETYLGLUCOSAMINYLTRANSFERASE-LIKE PROTEIN 1"/>
    <property type="match status" value="1"/>
</dbReference>
<proteinExistence type="predicted"/>
<keyword evidence="5" id="KW-1185">Reference proteome</keyword>
<feature type="domain" description="Glycosyltransferase 2-like" evidence="2">
    <location>
        <begin position="5"/>
        <end position="120"/>
    </location>
</feature>
<feature type="region of interest" description="Disordered" evidence="1">
    <location>
        <begin position="619"/>
        <end position="654"/>
    </location>
</feature>
<name>A0ABU3GDL7_9MICO</name>
<keyword evidence="4" id="KW-0808">Transferase</keyword>
<organism evidence="4 5">
    <name type="scientific">Microbacterium gawkjiense</name>
    <dbReference type="NCBI Taxonomy" id="3067309"/>
    <lineage>
        <taxon>Bacteria</taxon>
        <taxon>Bacillati</taxon>
        <taxon>Actinomycetota</taxon>
        <taxon>Actinomycetes</taxon>
        <taxon>Micrococcales</taxon>
        <taxon>Microbacteriaceae</taxon>
        <taxon>Microbacterium</taxon>
    </lineage>
</organism>
<gene>
    <name evidence="4" type="ORF">Q9S71_13780</name>
</gene>
<dbReference type="RefSeq" id="WP_311862933.1">
    <property type="nucleotide sequence ID" value="NZ_JAUZVV010000002.1"/>
</dbReference>
<dbReference type="CDD" id="cd00761">
    <property type="entry name" value="Glyco_tranf_GTA_type"/>
    <property type="match status" value="1"/>
</dbReference>
<dbReference type="InterPro" id="IPR029044">
    <property type="entry name" value="Nucleotide-diphossugar_trans"/>
</dbReference>
<evidence type="ECO:0000313" key="4">
    <source>
        <dbReference type="EMBL" id="MDT3317893.1"/>
    </source>
</evidence>
<dbReference type="GO" id="GO:0016757">
    <property type="term" value="F:glycosyltransferase activity"/>
    <property type="evidence" value="ECO:0007669"/>
    <property type="project" value="UniProtKB-KW"/>
</dbReference>
<dbReference type="PANTHER" id="PTHR22916">
    <property type="entry name" value="GLYCOSYLTRANSFERASE"/>
    <property type="match status" value="1"/>
</dbReference>
<evidence type="ECO:0000259" key="3">
    <source>
        <dbReference type="Pfam" id="PF22181"/>
    </source>
</evidence>
<evidence type="ECO:0000259" key="2">
    <source>
        <dbReference type="Pfam" id="PF00535"/>
    </source>
</evidence>
<dbReference type="Gene3D" id="3.90.550.10">
    <property type="entry name" value="Spore Coat Polysaccharide Biosynthesis Protein SpsA, Chain A"/>
    <property type="match status" value="1"/>
</dbReference>
<dbReference type="InterPro" id="IPR054028">
    <property type="entry name" value="TarS/TarP_linker"/>
</dbReference>